<gene>
    <name evidence="1" type="ORF">FB391_1583</name>
</gene>
<evidence type="ECO:0000313" key="2">
    <source>
        <dbReference type="Proteomes" id="UP000320235"/>
    </source>
</evidence>
<proteinExistence type="predicted"/>
<keyword evidence="2" id="KW-1185">Reference proteome</keyword>
<dbReference type="EMBL" id="VFPE01000002">
    <property type="protein sequence ID" value="TQM27560.1"/>
    <property type="molecule type" value="Genomic_DNA"/>
</dbReference>
<comment type="caution">
    <text evidence="1">The sequence shown here is derived from an EMBL/GenBank/DDBJ whole genome shotgun (WGS) entry which is preliminary data.</text>
</comment>
<evidence type="ECO:0000313" key="1">
    <source>
        <dbReference type="EMBL" id="TQM27560.1"/>
    </source>
</evidence>
<dbReference type="Proteomes" id="UP000320235">
    <property type="component" value="Unassembled WGS sequence"/>
</dbReference>
<name>A0A543F1A0_9MICO</name>
<reference evidence="1 2" key="1">
    <citation type="submission" date="2019-06" db="EMBL/GenBank/DDBJ databases">
        <title>Sequencing the genomes of 1000 actinobacteria strains.</title>
        <authorList>
            <person name="Klenk H.-P."/>
        </authorList>
    </citation>
    <scope>NUCLEOTIDE SEQUENCE [LARGE SCALE GENOMIC DNA]</scope>
    <source>
        <strain evidence="1 2">DSM 105492</strain>
    </source>
</reference>
<accession>A0A543F1A0</accession>
<sequence>MESEGLVVSEALKFPVTIRTSKTAYPEYQTHGFEVDLVGARADRLVLATVKSFFGSRGVVAAHVRGDSADKVWNAKYAVINNPVVRDGVVSGAASRFGYPIELVELRLYVGKFAGAAHEAAVREWCAQQILGVGPVAVIGSREVVEAVRAVASSKTYRDNAVLASLKLLDAAGALRPIEPPT</sequence>
<organism evidence="1 2">
    <name type="scientific">Microbacterium kyungheense</name>
    <dbReference type="NCBI Taxonomy" id="1263636"/>
    <lineage>
        <taxon>Bacteria</taxon>
        <taxon>Bacillati</taxon>
        <taxon>Actinomycetota</taxon>
        <taxon>Actinomycetes</taxon>
        <taxon>Micrococcales</taxon>
        <taxon>Microbacteriaceae</taxon>
        <taxon>Microbacterium</taxon>
    </lineage>
</organism>
<evidence type="ECO:0008006" key="3">
    <source>
        <dbReference type="Google" id="ProtNLM"/>
    </source>
</evidence>
<dbReference type="AlphaFoldDB" id="A0A543F1A0"/>
<protein>
    <recommendedName>
        <fullName evidence="3">Restriction endonuclease</fullName>
    </recommendedName>
</protein>